<feature type="compositionally biased region" description="Basic and acidic residues" evidence="2">
    <location>
        <begin position="228"/>
        <end position="247"/>
    </location>
</feature>
<dbReference type="RefSeq" id="WP_089752064.1">
    <property type="nucleotide sequence ID" value="NZ_FOOG01000017.1"/>
</dbReference>
<evidence type="ECO:0000256" key="2">
    <source>
        <dbReference type="SAM" id="MobiDB-lite"/>
    </source>
</evidence>
<dbReference type="AlphaFoldDB" id="A0A1I2N7C4"/>
<accession>A0A1I2N7C4</accession>
<keyword evidence="1" id="KW-0175">Coiled coil</keyword>
<organism evidence="3 4">
    <name type="scientific">Halobacillus alkaliphilus</name>
    <dbReference type="NCBI Taxonomy" id="396056"/>
    <lineage>
        <taxon>Bacteria</taxon>
        <taxon>Bacillati</taxon>
        <taxon>Bacillota</taxon>
        <taxon>Bacilli</taxon>
        <taxon>Bacillales</taxon>
        <taxon>Bacillaceae</taxon>
        <taxon>Halobacillus</taxon>
    </lineage>
</organism>
<keyword evidence="4" id="KW-1185">Reference proteome</keyword>
<evidence type="ECO:0000313" key="3">
    <source>
        <dbReference type="EMBL" id="SFF98990.1"/>
    </source>
</evidence>
<proteinExistence type="predicted"/>
<protein>
    <submittedName>
        <fullName evidence="3">Uncharacterized protein</fullName>
    </submittedName>
</protein>
<sequence length="254" mass="30281">MSDKLNQFNEKAEELLQKNKKSMEKLKEKKLERREKEQELADLEEQIKHKSVAVNIGSKGHNEAQLQKFKEKRKNLQDELQDIEEQIISIEQGKAETLQKIYQDDLEELYRDIENEVYEEMNSNLPEFRRLKAEYLQQVYELGQPRERQEQARKKLEQVYSVLGVGEKQKLRKKSLPEPNLVNKDVSIDQFVGISTQEAFDWYTHNFRNSLTTPLYLRHYIETGDLLHSEQQVKEKQKEERQKKEDKDNDQEAG</sequence>
<evidence type="ECO:0000313" key="4">
    <source>
        <dbReference type="Proteomes" id="UP000198897"/>
    </source>
</evidence>
<name>A0A1I2N7C4_9BACI</name>
<evidence type="ECO:0000256" key="1">
    <source>
        <dbReference type="SAM" id="Coils"/>
    </source>
</evidence>
<reference evidence="4" key="1">
    <citation type="submission" date="2016-10" db="EMBL/GenBank/DDBJ databases">
        <authorList>
            <person name="Varghese N."/>
            <person name="Submissions S."/>
        </authorList>
    </citation>
    <scope>NUCLEOTIDE SEQUENCE [LARGE SCALE GENOMIC DNA]</scope>
    <source>
        <strain evidence="4">FP5</strain>
    </source>
</reference>
<feature type="region of interest" description="Disordered" evidence="2">
    <location>
        <begin position="228"/>
        <end position="254"/>
    </location>
</feature>
<feature type="coiled-coil region" evidence="1">
    <location>
        <begin position="5"/>
        <end position="93"/>
    </location>
</feature>
<gene>
    <name evidence="3" type="ORF">SAMN05216353_11757</name>
</gene>
<dbReference type="EMBL" id="FOOG01000017">
    <property type="protein sequence ID" value="SFF98990.1"/>
    <property type="molecule type" value="Genomic_DNA"/>
</dbReference>
<dbReference type="Proteomes" id="UP000198897">
    <property type="component" value="Unassembled WGS sequence"/>
</dbReference>